<sequence>MPYDGSLYCGAAKSRSVINTAFSTKLNSGATMFPSSFANQTFVYPAASFQVLVNVAKRYASGLQQLAELNVQTAKTVFEESTAVAKAGPQAKPADFLSWQSTLLAETPEKAAAYTRHFWQIVRATQTDILNEARGPIEQFGFGLKKATEDASQEAVGLLSSAAEASTDLADAGAEAIESSEKAVRAAKADAKR</sequence>
<protein>
    <submittedName>
        <fullName evidence="2">TIGR01841 family phasin</fullName>
    </submittedName>
</protein>
<evidence type="ECO:0000313" key="2">
    <source>
        <dbReference type="EMBL" id="GJH25006.1"/>
    </source>
</evidence>
<dbReference type="AlphaFoldDB" id="A0AA37MPA5"/>
<dbReference type="Proteomes" id="UP001055111">
    <property type="component" value="Unassembled WGS sequence"/>
</dbReference>
<organism evidence="2 3">
    <name type="scientific">Caballeronia novacaledonica</name>
    <dbReference type="NCBI Taxonomy" id="1544861"/>
    <lineage>
        <taxon>Bacteria</taxon>
        <taxon>Pseudomonadati</taxon>
        <taxon>Pseudomonadota</taxon>
        <taxon>Betaproteobacteria</taxon>
        <taxon>Burkholderiales</taxon>
        <taxon>Burkholderiaceae</taxon>
        <taxon>Caballeronia</taxon>
    </lineage>
</organism>
<gene>
    <name evidence="2" type="primary">phaP</name>
    <name evidence="2" type="ORF">CBA19CS42_10840</name>
</gene>
<dbReference type="NCBIfam" id="TIGR01841">
    <property type="entry name" value="phasin"/>
    <property type="match status" value="1"/>
</dbReference>
<evidence type="ECO:0000313" key="3">
    <source>
        <dbReference type="Proteomes" id="UP001055111"/>
    </source>
</evidence>
<evidence type="ECO:0000259" key="1">
    <source>
        <dbReference type="Pfam" id="PF09361"/>
    </source>
</evidence>
<comment type="caution">
    <text evidence="2">The sequence shown here is derived from an EMBL/GenBank/DDBJ whole genome shotgun (WGS) entry which is preliminary data.</text>
</comment>
<name>A0AA37MPA5_9BURK</name>
<dbReference type="InterPro" id="IPR018968">
    <property type="entry name" value="Phasin"/>
</dbReference>
<dbReference type="Pfam" id="PF09361">
    <property type="entry name" value="Phasin_2"/>
    <property type="match status" value="1"/>
</dbReference>
<dbReference type="InterPro" id="IPR010127">
    <property type="entry name" value="Phasin_subfam-1"/>
</dbReference>
<dbReference type="RefSeq" id="WP_238211533.1">
    <property type="nucleotide sequence ID" value="NZ_BPUS01000003.1"/>
</dbReference>
<reference evidence="2" key="1">
    <citation type="submission" date="2022-09" db="EMBL/GenBank/DDBJ databases">
        <title>Isolation and characterization of 3-chlorobenzoate degrading bacteria from soils in Shizuoka.</title>
        <authorList>
            <person name="Ifat A."/>
            <person name="Ogawa N."/>
            <person name="Kimbara K."/>
            <person name="Moriuchi R."/>
            <person name="Dohra H."/>
            <person name="Shintani M."/>
        </authorList>
    </citation>
    <scope>NUCLEOTIDE SEQUENCE</scope>
    <source>
        <strain evidence="2">19CS4-2</strain>
    </source>
</reference>
<proteinExistence type="predicted"/>
<dbReference type="EMBL" id="BPUS01000003">
    <property type="protein sequence ID" value="GJH25006.1"/>
    <property type="molecule type" value="Genomic_DNA"/>
</dbReference>
<feature type="domain" description="Phasin" evidence="1">
    <location>
        <begin position="48"/>
        <end position="130"/>
    </location>
</feature>
<accession>A0AA37MPA5</accession>